<sequence>MYVSTVSCIFCDAFDGIFAFKELQQNSGNETFYLDLMYYKMGYNLFEGELILGILSRFRDIMKVNVNALLDRTEDPEKTIVDYMRNLNSDLGKVKAETASVLADERRAKRALDECKAEIKKLQNYAEKAVEAGNNEDALKFLDRKEMQVEKQNQLQTAYDLASTNNVSMKQMQDKLVSDMGQLEARRTELKGKMAAAKAQQQMNSSGSSLGGANAAFNAMEEKANHALDEAMALAELRAGAKEDDLDDLIAQLEKKTSTDTNTTTNAEDELAAIKAKMKKHE</sequence>
<evidence type="ECO:0000313" key="4">
    <source>
        <dbReference type="Proteomes" id="UP000192940"/>
    </source>
</evidence>
<dbReference type="InterPro" id="IPR007157">
    <property type="entry name" value="PspA_VIPP1"/>
</dbReference>
<dbReference type="PANTHER" id="PTHR31088:SF6">
    <property type="entry name" value="PHAGE SHOCK PROTEIN A"/>
    <property type="match status" value="1"/>
</dbReference>
<proteinExistence type="inferred from homology"/>
<evidence type="ECO:0000313" key="3">
    <source>
        <dbReference type="EMBL" id="SMF92106.1"/>
    </source>
</evidence>
<gene>
    <name evidence="3" type="ORF">SAMN05661091_5683</name>
</gene>
<dbReference type="Proteomes" id="UP000192940">
    <property type="component" value="Chromosome I"/>
</dbReference>
<organism evidence="3 4">
    <name type="scientific">Paenibacillus uliginis N3/975</name>
    <dbReference type="NCBI Taxonomy" id="1313296"/>
    <lineage>
        <taxon>Bacteria</taxon>
        <taxon>Bacillati</taxon>
        <taxon>Bacillota</taxon>
        <taxon>Bacilli</taxon>
        <taxon>Bacillales</taxon>
        <taxon>Paenibacillaceae</taxon>
        <taxon>Paenibacillus</taxon>
    </lineage>
</organism>
<evidence type="ECO:0000256" key="2">
    <source>
        <dbReference type="SAM" id="Coils"/>
    </source>
</evidence>
<feature type="coiled-coil region" evidence="2">
    <location>
        <begin position="105"/>
        <end position="132"/>
    </location>
</feature>
<name>A0A1X7HSW1_9BACL</name>
<comment type="similarity">
    <text evidence="1">Belongs to the PspA/Vipp/IM30 family.</text>
</comment>
<dbReference type="PANTHER" id="PTHR31088">
    <property type="entry name" value="MEMBRANE-ASSOCIATED PROTEIN VIPP1, CHLOROPLASTIC"/>
    <property type="match status" value="1"/>
</dbReference>
<dbReference type="EMBL" id="LT840184">
    <property type="protein sequence ID" value="SMF92106.1"/>
    <property type="molecule type" value="Genomic_DNA"/>
</dbReference>
<reference evidence="3 4" key="1">
    <citation type="submission" date="2017-04" db="EMBL/GenBank/DDBJ databases">
        <authorList>
            <person name="Afonso C.L."/>
            <person name="Miller P.J."/>
            <person name="Scott M.A."/>
            <person name="Spackman E."/>
            <person name="Goraichik I."/>
            <person name="Dimitrov K.M."/>
            <person name="Suarez D.L."/>
            <person name="Swayne D.E."/>
        </authorList>
    </citation>
    <scope>NUCLEOTIDE SEQUENCE [LARGE SCALE GENOMIC DNA]</scope>
    <source>
        <strain evidence="3 4">N3/975</strain>
    </source>
</reference>
<dbReference type="AlphaFoldDB" id="A0A1X7HSW1"/>
<protein>
    <submittedName>
        <fullName evidence="3">Phage shock protein A (PspA) family protein</fullName>
    </submittedName>
</protein>
<keyword evidence="2" id="KW-0175">Coiled coil</keyword>
<accession>A0A1X7HSW1</accession>
<keyword evidence="4" id="KW-1185">Reference proteome</keyword>
<evidence type="ECO:0000256" key="1">
    <source>
        <dbReference type="ARBA" id="ARBA00043985"/>
    </source>
</evidence>
<dbReference type="STRING" id="1313296.SAMN05661091_5683"/>
<dbReference type="Pfam" id="PF04012">
    <property type="entry name" value="PspA_IM30"/>
    <property type="match status" value="1"/>
</dbReference>